<dbReference type="InterPro" id="IPR036236">
    <property type="entry name" value="Znf_C2H2_sf"/>
</dbReference>
<evidence type="ECO:0000256" key="10">
    <source>
        <dbReference type="ARBA" id="ARBA00023015"/>
    </source>
</evidence>
<keyword evidence="6" id="KW-0677">Repeat</keyword>
<evidence type="ECO:0000256" key="12">
    <source>
        <dbReference type="ARBA" id="ARBA00023163"/>
    </source>
</evidence>
<dbReference type="InterPro" id="IPR013087">
    <property type="entry name" value="Znf_C2H2_type"/>
</dbReference>
<comment type="subcellular location">
    <subcellularLocation>
        <location evidence="2">Nucleus</location>
    </subcellularLocation>
</comment>
<keyword evidence="9" id="KW-0832">Ubl conjugation</keyword>
<keyword evidence="13" id="KW-0539">Nucleus</keyword>
<dbReference type="SMART" id="SM00355">
    <property type="entry name" value="ZnF_C2H2"/>
    <property type="match status" value="2"/>
</dbReference>
<evidence type="ECO:0000256" key="9">
    <source>
        <dbReference type="ARBA" id="ARBA00022843"/>
    </source>
</evidence>
<evidence type="ECO:0000256" key="6">
    <source>
        <dbReference type="ARBA" id="ARBA00022737"/>
    </source>
</evidence>
<evidence type="ECO:0000256" key="3">
    <source>
        <dbReference type="ARBA" id="ARBA00006991"/>
    </source>
</evidence>
<evidence type="ECO:0000313" key="18">
    <source>
        <dbReference type="Proteomes" id="UP000002280"/>
    </source>
</evidence>
<dbReference type="GO" id="GO:0008270">
    <property type="term" value="F:zinc ion binding"/>
    <property type="evidence" value="ECO:0007669"/>
    <property type="project" value="UniProtKB-KW"/>
</dbReference>
<keyword evidence="12" id="KW-0804">Transcription</keyword>
<accession>A0A5F8GU68</accession>
<dbReference type="PANTHER" id="PTHR24394:SF29">
    <property type="entry name" value="MYONEURIN"/>
    <property type="match status" value="1"/>
</dbReference>
<keyword evidence="4" id="KW-1017">Isopeptide bond</keyword>
<name>A0A5F8GU68_MONDO</name>
<reference evidence="17" key="2">
    <citation type="submission" date="2025-08" db="UniProtKB">
        <authorList>
            <consortium name="Ensembl"/>
        </authorList>
    </citation>
    <scope>IDENTIFICATION</scope>
</reference>
<comment type="function">
    <text evidence="1">May be involved in transcriptional regulation.</text>
</comment>
<keyword evidence="11" id="KW-0238">DNA-binding</keyword>
<evidence type="ECO:0000256" key="14">
    <source>
        <dbReference type="PROSITE-ProRule" id="PRU00042"/>
    </source>
</evidence>
<dbReference type="SUPFAM" id="SSF57667">
    <property type="entry name" value="beta-beta-alpha zinc fingers"/>
    <property type="match status" value="1"/>
</dbReference>
<dbReference type="Pfam" id="PF00096">
    <property type="entry name" value="zf-C2H2"/>
    <property type="match status" value="2"/>
</dbReference>
<proteinExistence type="inferred from homology"/>
<dbReference type="AlphaFoldDB" id="A0A5F8GU68"/>
<dbReference type="FunFam" id="3.30.160.60:FF:000003">
    <property type="entry name" value="Zinc finger protein 3 homolog"/>
    <property type="match status" value="1"/>
</dbReference>
<evidence type="ECO:0000313" key="17">
    <source>
        <dbReference type="Ensembl" id="ENSMODP00000050761.1"/>
    </source>
</evidence>
<evidence type="ECO:0000256" key="5">
    <source>
        <dbReference type="ARBA" id="ARBA00022723"/>
    </source>
</evidence>
<dbReference type="PROSITE" id="PS50157">
    <property type="entry name" value="ZINC_FINGER_C2H2_2"/>
    <property type="match status" value="2"/>
</dbReference>
<reference evidence="17 18" key="1">
    <citation type="journal article" date="2007" name="Nature">
        <title>Genome of the marsupial Monodelphis domestica reveals innovation in non-coding sequences.</title>
        <authorList>
            <person name="Mikkelsen T.S."/>
            <person name="Wakefield M.J."/>
            <person name="Aken B."/>
            <person name="Amemiya C.T."/>
            <person name="Chang J.L."/>
            <person name="Duke S."/>
            <person name="Garber M."/>
            <person name="Gentles A.J."/>
            <person name="Goodstadt L."/>
            <person name="Heger A."/>
            <person name="Jurka J."/>
            <person name="Kamal M."/>
            <person name="Mauceli E."/>
            <person name="Searle S.M."/>
            <person name="Sharpe T."/>
            <person name="Baker M.L."/>
            <person name="Batzer M.A."/>
            <person name="Benos P.V."/>
            <person name="Belov K."/>
            <person name="Clamp M."/>
            <person name="Cook A."/>
            <person name="Cuff J."/>
            <person name="Das R."/>
            <person name="Davidow L."/>
            <person name="Deakin J.E."/>
            <person name="Fazzari M.J."/>
            <person name="Glass J.L."/>
            <person name="Grabherr M."/>
            <person name="Greally J.M."/>
            <person name="Gu W."/>
            <person name="Hore T.A."/>
            <person name="Huttley G.A."/>
            <person name="Kleber M."/>
            <person name="Jirtle R.L."/>
            <person name="Koina E."/>
            <person name="Lee J.T."/>
            <person name="Mahony S."/>
            <person name="Marra M.A."/>
            <person name="Miller R.D."/>
            <person name="Nicholls R.D."/>
            <person name="Oda M."/>
            <person name="Papenfuss A.T."/>
            <person name="Parra Z.E."/>
            <person name="Pollock D.D."/>
            <person name="Ray D.A."/>
            <person name="Schein J.E."/>
            <person name="Speed T.P."/>
            <person name="Thompson K."/>
            <person name="VandeBerg J.L."/>
            <person name="Wade C.M."/>
            <person name="Walker J.A."/>
            <person name="Waters P.D."/>
            <person name="Webber C."/>
            <person name="Weidman J.R."/>
            <person name="Xie X."/>
            <person name="Zody M.C."/>
            <person name="Baldwin J."/>
            <person name="Abdouelleil A."/>
            <person name="Abdulkadir J."/>
            <person name="Abebe A."/>
            <person name="Abera B."/>
            <person name="Abreu J."/>
            <person name="Acer S.C."/>
            <person name="Aftuck L."/>
            <person name="Alexander A."/>
            <person name="An P."/>
            <person name="Anderson E."/>
            <person name="Anderson S."/>
            <person name="Arachi H."/>
            <person name="Azer M."/>
            <person name="Bachantsang P."/>
            <person name="Barry A."/>
            <person name="Bayul T."/>
            <person name="Berlin A."/>
            <person name="Bessette D."/>
            <person name="Bloom T."/>
            <person name="Bloom T."/>
            <person name="Boguslavskiy L."/>
            <person name="Bonnet C."/>
            <person name="Boukhgalter B."/>
            <person name="Bourzgui I."/>
            <person name="Brown A."/>
            <person name="Cahill P."/>
            <person name="Channer S."/>
            <person name="Cheshatsang Y."/>
            <person name="Chuda L."/>
            <person name="Citroen M."/>
            <person name="Collymore A."/>
            <person name="Cooke P."/>
            <person name="Costello M."/>
            <person name="D'Aco K."/>
            <person name="Daza R."/>
            <person name="De Haan G."/>
            <person name="DeGray S."/>
            <person name="DeMaso C."/>
            <person name="Dhargay N."/>
            <person name="Dooley K."/>
            <person name="Dooley E."/>
            <person name="Doricent M."/>
            <person name="Dorje P."/>
            <person name="Dorjee K."/>
            <person name="Dupes A."/>
            <person name="Elong R."/>
            <person name="Falk J."/>
            <person name="Farina A."/>
            <person name="Faro S."/>
            <person name="Ferguson D."/>
            <person name="Fisher S."/>
            <person name="Foley C.D."/>
            <person name="Franke A."/>
            <person name="Friedrich D."/>
            <person name="Gadbois L."/>
            <person name="Gearin G."/>
            <person name="Gearin C.R."/>
            <person name="Giannoukos G."/>
            <person name="Goode T."/>
            <person name="Graham J."/>
            <person name="Grandbois E."/>
            <person name="Grewal S."/>
            <person name="Gyaltsen K."/>
            <person name="Hafez N."/>
            <person name="Hagos B."/>
            <person name="Hall J."/>
            <person name="Henson C."/>
            <person name="Hollinger A."/>
            <person name="Honan T."/>
            <person name="Huard M.D."/>
            <person name="Hughes L."/>
            <person name="Hurhula B."/>
            <person name="Husby M.E."/>
            <person name="Kamat A."/>
            <person name="Kanga B."/>
            <person name="Kashin S."/>
            <person name="Khazanovich D."/>
            <person name="Kisner P."/>
            <person name="Lance K."/>
            <person name="Lara M."/>
            <person name="Lee W."/>
            <person name="Lennon N."/>
            <person name="Letendre F."/>
            <person name="LeVine R."/>
            <person name="Lipovsky A."/>
            <person name="Liu X."/>
            <person name="Liu J."/>
            <person name="Liu S."/>
            <person name="Lokyitsang T."/>
            <person name="Lokyitsang Y."/>
            <person name="Lubonja R."/>
            <person name="Lui A."/>
            <person name="MacDonald P."/>
            <person name="Magnisalis V."/>
            <person name="Maru K."/>
            <person name="Matthews C."/>
            <person name="McCusker W."/>
            <person name="McDonough S."/>
            <person name="Mehta T."/>
            <person name="Meldrim J."/>
            <person name="Meneus L."/>
            <person name="Mihai O."/>
            <person name="Mihalev A."/>
            <person name="Mihova T."/>
            <person name="Mittelman R."/>
            <person name="Mlenga V."/>
            <person name="Montmayeur A."/>
            <person name="Mulrain L."/>
            <person name="Navidi A."/>
            <person name="Naylor J."/>
            <person name="Negash T."/>
            <person name="Nguyen T."/>
            <person name="Nguyen N."/>
            <person name="Nicol R."/>
            <person name="Norbu C."/>
            <person name="Norbu N."/>
            <person name="Novod N."/>
            <person name="O'Neill B."/>
            <person name="Osman S."/>
            <person name="Markiewicz E."/>
            <person name="Oyono O.L."/>
            <person name="Patti C."/>
            <person name="Phunkhang P."/>
            <person name="Pierre F."/>
            <person name="Priest M."/>
            <person name="Raghuraman S."/>
            <person name="Rege F."/>
            <person name="Reyes R."/>
            <person name="Rise C."/>
            <person name="Rogov P."/>
            <person name="Ross K."/>
            <person name="Ryan E."/>
            <person name="Settipalli S."/>
            <person name="Shea T."/>
            <person name="Sherpa N."/>
            <person name="Shi L."/>
            <person name="Shih D."/>
            <person name="Sparrow T."/>
            <person name="Spaulding J."/>
            <person name="Stalker J."/>
            <person name="Stange-Thomann N."/>
            <person name="Stavropoulos S."/>
            <person name="Stone C."/>
            <person name="Strader C."/>
            <person name="Tesfaye S."/>
            <person name="Thomson T."/>
            <person name="Thoulutsang Y."/>
            <person name="Thoulutsang D."/>
            <person name="Topham K."/>
            <person name="Topping I."/>
            <person name="Tsamla T."/>
            <person name="Vassiliev H."/>
            <person name="Vo A."/>
            <person name="Wangchuk T."/>
            <person name="Wangdi T."/>
            <person name="Weiand M."/>
            <person name="Wilkinson J."/>
            <person name="Wilson A."/>
            <person name="Yadav S."/>
            <person name="Young G."/>
            <person name="Yu Q."/>
            <person name="Zembek L."/>
            <person name="Zhong D."/>
            <person name="Zimmer A."/>
            <person name="Zwirko Z."/>
            <person name="Jaffe D.B."/>
            <person name="Alvarez P."/>
            <person name="Brockman W."/>
            <person name="Butler J."/>
            <person name="Chin C."/>
            <person name="Gnerre S."/>
            <person name="MacCallum I."/>
            <person name="Graves J.A."/>
            <person name="Ponting C.P."/>
            <person name="Breen M."/>
            <person name="Samollow P.B."/>
            <person name="Lander E.S."/>
            <person name="Lindblad-Toh K."/>
        </authorList>
    </citation>
    <scope>NUCLEOTIDE SEQUENCE [LARGE SCALE GENOMIC DNA]</scope>
</reference>
<keyword evidence="18" id="KW-1185">Reference proteome</keyword>
<dbReference type="FunFam" id="3.30.160.60:FF:000247">
    <property type="entry name" value="Zinc finger protein 236"/>
    <property type="match status" value="1"/>
</dbReference>
<comment type="similarity">
    <text evidence="3">Belongs to the krueppel C2H2-type zinc-finger protein family.</text>
</comment>
<evidence type="ECO:0000256" key="15">
    <source>
        <dbReference type="SAM" id="MobiDB-lite"/>
    </source>
</evidence>
<dbReference type="OMA" id="IIHHPAE"/>
<sequence length="115" mass="12830">MSDLSPPEGEPPEADEEEIPSDEQGLIIHHPAEEQAYRCLLCGQTFPQQSSLVRHQKAHAMINGAGRALYVCPECGKAFNIQHNLSVHQRQDMVKDIVTHVVSRHLPSQKNLDSI</sequence>
<keyword evidence="7 14" id="KW-0863">Zinc-finger</keyword>
<protein>
    <recommendedName>
        <fullName evidence="16">C2H2-type domain-containing protein</fullName>
    </recommendedName>
</protein>
<dbReference type="PROSITE" id="PS00028">
    <property type="entry name" value="ZINC_FINGER_C2H2_1"/>
    <property type="match status" value="1"/>
</dbReference>
<dbReference type="Ensembl" id="ENSMODT00000076684.1">
    <property type="protein sequence ID" value="ENSMODP00000050761.1"/>
    <property type="gene ID" value="ENSMODG00000044094.1"/>
</dbReference>
<evidence type="ECO:0000256" key="1">
    <source>
        <dbReference type="ARBA" id="ARBA00003767"/>
    </source>
</evidence>
<feature type="domain" description="C2H2-type" evidence="16">
    <location>
        <begin position="70"/>
        <end position="105"/>
    </location>
</feature>
<dbReference type="GeneTree" id="ENSGT01030000234781"/>
<evidence type="ECO:0000256" key="11">
    <source>
        <dbReference type="ARBA" id="ARBA00023125"/>
    </source>
</evidence>
<dbReference type="GO" id="GO:0003677">
    <property type="term" value="F:DNA binding"/>
    <property type="evidence" value="ECO:0007669"/>
    <property type="project" value="UniProtKB-KW"/>
</dbReference>
<keyword evidence="8" id="KW-0862">Zinc</keyword>
<keyword evidence="5" id="KW-0479">Metal-binding</keyword>
<dbReference type="Proteomes" id="UP000002280">
    <property type="component" value="Chromosome 8"/>
</dbReference>
<feature type="region of interest" description="Disordered" evidence="15">
    <location>
        <begin position="1"/>
        <end position="25"/>
    </location>
</feature>
<evidence type="ECO:0000256" key="2">
    <source>
        <dbReference type="ARBA" id="ARBA00004123"/>
    </source>
</evidence>
<dbReference type="PANTHER" id="PTHR24394">
    <property type="entry name" value="ZINC FINGER PROTEIN"/>
    <property type="match status" value="1"/>
</dbReference>
<reference evidence="17" key="3">
    <citation type="submission" date="2025-09" db="UniProtKB">
        <authorList>
            <consortium name="Ensembl"/>
        </authorList>
    </citation>
    <scope>IDENTIFICATION</scope>
</reference>
<dbReference type="Bgee" id="ENSMODG00000044094">
    <property type="expression patterns" value="Expressed in cerebellum and 15 other cell types or tissues"/>
</dbReference>
<keyword evidence="10" id="KW-0805">Transcription regulation</keyword>
<evidence type="ECO:0000256" key="4">
    <source>
        <dbReference type="ARBA" id="ARBA00022499"/>
    </source>
</evidence>
<dbReference type="GO" id="GO:0005634">
    <property type="term" value="C:nucleus"/>
    <property type="evidence" value="ECO:0007669"/>
    <property type="project" value="UniProtKB-SubCell"/>
</dbReference>
<evidence type="ECO:0000256" key="7">
    <source>
        <dbReference type="ARBA" id="ARBA00022771"/>
    </source>
</evidence>
<dbReference type="Gene3D" id="3.30.160.60">
    <property type="entry name" value="Classic Zinc Finger"/>
    <property type="match status" value="2"/>
</dbReference>
<dbReference type="InParanoid" id="A0A5F8GU68"/>
<feature type="compositionally biased region" description="Acidic residues" evidence="15">
    <location>
        <begin position="10"/>
        <end position="21"/>
    </location>
</feature>
<evidence type="ECO:0000256" key="8">
    <source>
        <dbReference type="ARBA" id="ARBA00022833"/>
    </source>
</evidence>
<evidence type="ECO:0000259" key="16">
    <source>
        <dbReference type="PROSITE" id="PS50157"/>
    </source>
</evidence>
<evidence type="ECO:0000256" key="13">
    <source>
        <dbReference type="ARBA" id="ARBA00023242"/>
    </source>
</evidence>
<feature type="domain" description="C2H2-type" evidence="16">
    <location>
        <begin position="37"/>
        <end position="60"/>
    </location>
</feature>
<organism evidence="17 18">
    <name type="scientific">Monodelphis domestica</name>
    <name type="common">Gray short-tailed opossum</name>
    <dbReference type="NCBI Taxonomy" id="13616"/>
    <lineage>
        <taxon>Eukaryota</taxon>
        <taxon>Metazoa</taxon>
        <taxon>Chordata</taxon>
        <taxon>Craniata</taxon>
        <taxon>Vertebrata</taxon>
        <taxon>Euteleostomi</taxon>
        <taxon>Mammalia</taxon>
        <taxon>Metatheria</taxon>
        <taxon>Didelphimorphia</taxon>
        <taxon>Didelphidae</taxon>
        <taxon>Monodelphis</taxon>
    </lineage>
</organism>